<feature type="domain" description="Sigma-54 factor interaction" evidence="5">
    <location>
        <begin position="487"/>
        <end position="716"/>
    </location>
</feature>
<proteinExistence type="predicted"/>
<evidence type="ECO:0000256" key="4">
    <source>
        <dbReference type="SAM" id="Phobius"/>
    </source>
</evidence>
<keyword evidence="2" id="KW-0067">ATP-binding</keyword>
<dbReference type="Pfam" id="PF00158">
    <property type="entry name" value="Sigma54_activat"/>
    <property type="match status" value="1"/>
</dbReference>
<dbReference type="Gene3D" id="1.10.8.60">
    <property type="match status" value="1"/>
</dbReference>
<evidence type="ECO:0000256" key="1">
    <source>
        <dbReference type="ARBA" id="ARBA00022741"/>
    </source>
</evidence>
<evidence type="ECO:0000256" key="2">
    <source>
        <dbReference type="ARBA" id="ARBA00022840"/>
    </source>
</evidence>
<dbReference type="SMART" id="SM00382">
    <property type="entry name" value="AAA"/>
    <property type="match status" value="1"/>
</dbReference>
<dbReference type="Gene3D" id="3.40.50.300">
    <property type="entry name" value="P-loop containing nucleotide triphosphate hydrolases"/>
    <property type="match status" value="1"/>
</dbReference>
<dbReference type="GO" id="GO:0003677">
    <property type="term" value="F:DNA binding"/>
    <property type="evidence" value="ECO:0007669"/>
    <property type="project" value="UniProtKB-KW"/>
</dbReference>
<dbReference type="Pfam" id="PF25601">
    <property type="entry name" value="AAA_lid_14"/>
    <property type="match status" value="1"/>
</dbReference>
<dbReference type="InterPro" id="IPR058031">
    <property type="entry name" value="AAA_lid_NorR"/>
</dbReference>
<reference evidence="7" key="1">
    <citation type="submission" date="2016-10" db="EMBL/GenBank/DDBJ databases">
        <authorList>
            <person name="Varghese N."/>
            <person name="Submissions S."/>
        </authorList>
    </citation>
    <scope>NUCLEOTIDE SEQUENCE [LARGE SCALE GENOMIC DNA]</scope>
    <source>
        <strain evidence="7">DSM 16995</strain>
    </source>
</reference>
<feature type="transmembrane region" description="Helical" evidence="4">
    <location>
        <begin position="32"/>
        <end position="52"/>
    </location>
</feature>
<evidence type="ECO:0000313" key="6">
    <source>
        <dbReference type="EMBL" id="SDL58200.1"/>
    </source>
</evidence>
<dbReference type="InterPro" id="IPR025662">
    <property type="entry name" value="Sigma_54_int_dom_ATP-bd_1"/>
</dbReference>
<dbReference type="GO" id="GO:0006355">
    <property type="term" value="P:regulation of DNA-templated transcription"/>
    <property type="evidence" value="ECO:0007669"/>
    <property type="project" value="InterPro"/>
</dbReference>
<dbReference type="InterPro" id="IPR002078">
    <property type="entry name" value="Sigma_54_int"/>
</dbReference>
<dbReference type="OrthoDB" id="9763792at2"/>
<keyword evidence="7" id="KW-1185">Reference proteome</keyword>
<dbReference type="CDD" id="cd00009">
    <property type="entry name" value="AAA"/>
    <property type="match status" value="1"/>
</dbReference>
<keyword evidence="4" id="KW-1133">Transmembrane helix</keyword>
<dbReference type="InterPro" id="IPR027417">
    <property type="entry name" value="P-loop_NTPase"/>
</dbReference>
<dbReference type="PROSITE" id="PS00676">
    <property type="entry name" value="SIGMA54_INTERACT_2"/>
    <property type="match status" value="1"/>
</dbReference>
<protein>
    <submittedName>
        <fullName evidence="6">DNA-binding transcriptional response regulator, NtrC family, contains REC, AAA-type ATPase, and a Fis-type DNA-binding domains</fullName>
    </submittedName>
</protein>
<dbReference type="GO" id="GO:0005524">
    <property type="term" value="F:ATP binding"/>
    <property type="evidence" value="ECO:0007669"/>
    <property type="project" value="UniProtKB-KW"/>
</dbReference>
<dbReference type="Proteomes" id="UP000199053">
    <property type="component" value="Unassembled WGS sequence"/>
</dbReference>
<dbReference type="PROSITE" id="PS50045">
    <property type="entry name" value="SIGMA54_INTERACT_4"/>
    <property type="match status" value="1"/>
</dbReference>
<dbReference type="AlphaFoldDB" id="A0A1G9L8A2"/>
<sequence>MAESSSDNNSNKEGLRNIVSKISRKLGLRGKLLLTLLPSILAILLFTGYTSYRVADEYVNIALTRTVKVQTLAIVHEVEQYMDTCRTDLLFFAQGDMQSNSLRDMMERHLRAGGNKYFELAYLPASGGKPVVLVQRNGLVNEMSLTESSRIEPNPLLELKKMNSLKQGEVQPSQVMEVVYPLPDANASNLHVRTHVIRFYTYFPGNHENPPGILFLSVEASQIRNILSLYNSEQSPLWAFPRSQELRFSYLLNTEGWILFQSASIQEKDKELTTFLARENFEGTLGKQGHASAFRPNKNYATYWQALEKIKNNEYGLLEIAETDEANSNVKSYYFSYAPVNFKTAVDNPPMVYGGVVFVDRSQIPIIAGYKHFDVMLMVTIGTIALISFLILCIGKILTTPVLRLATRMNELSSLETLEEINLPYCGFDVEMLQRSINNIIRRVKQQVTELQAKDEAIFNVNKREPADLKRELETLVDVELSLIPEIIGHGPIISSLKSDILKAAQVDVDVLISGETGTGKQLVAEAIHSQSNRKKLPFVAINCGALDENLLLDVLFGHVKGAFSDAKTDRSGAFNEANGGTLFLDEIQSASPKVQQSLLRAIASRKIKPLGSDKEVDFNVRIIAATNVDIPSLIKQKIFREDLYYRLKVISIATPALREHPENIPLLSIYYLKQAEQLTGRTDMGISKGALSKLVSYQWSGNVRELVNCITRATVMAEGKIIQPEEIRLEGEIESKVPPSDVDATSFSENENAHSPVEEKTSENKNDDKHKQIETIEELSPLNERQNAAWPTIKTKKTVTRKEYQEMVGGRLPTRTAIYDLQDFVKREMLTKQGRGPSTRYVVSVK</sequence>
<keyword evidence="1" id="KW-0547">Nucleotide-binding</keyword>
<dbReference type="PANTHER" id="PTHR32071">
    <property type="entry name" value="TRANSCRIPTIONAL REGULATORY PROTEIN"/>
    <property type="match status" value="1"/>
</dbReference>
<gene>
    <name evidence="6" type="ORF">SAMN05660337_3327</name>
</gene>
<accession>A0A1G9L8A2</accession>
<evidence type="ECO:0000259" key="5">
    <source>
        <dbReference type="PROSITE" id="PS50045"/>
    </source>
</evidence>
<keyword evidence="4" id="KW-0812">Transmembrane</keyword>
<keyword evidence="6" id="KW-0238">DNA-binding</keyword>
<evidence type="ECO:0000256" key="3">
    <source>
        <dbReference type="SAM" id="MobiDB-lite"/>
    </source>
</evidence>
<dbReference type="RefSeq" id="WP_092163121.1">
    <property type="nucleotide sequence ID" value="NZ_FNGA01000006.1"/>
</dbReference>
<dbReference type="EMBL" id="FNGA01000006">
    <property type="protein sequence ID" value="SDL58200.1"/>
    <property type="molecule type" value="Genomic_DNA"/>
</dbReference>
<feature type="compositionally biased region" description="Basic and acidic residues" evidence="3">
    <location>
        <begin position="757"/>
        <end position="771"/>
    </location>
</feature>
<dbReference type="FunFam" id="3.40.50.300:FF:000006">
    <property type="entry name" value="DNA-binding transcriptional regulator NtrC"/>
    <property type="match status" value="1"/>
</dbReference>
<dbReference type="PROSITE" id="PS00675">
    <property type="entry name" value="SIGMA54_INTERACT_1"/>
    <property type="match status" value="1"/>
</dbReference>
<keyword evidence="4" id="KW-0472">Membrane</keyword>
<dbReference type="InterPro" id="IPR003593">
    <property type="entry name" value="AAA+_ATPase"/>
</dbReference>
<name>A0A1G9L8A2_9BACT</name>
<dbReference type="STRING" id="246191.SAMN05660337_3327"/>
<evidence type="ECO:0000313" key="7">
    <source>
        <dbReference type="Proteomes" id="UP000199053"/>
    </source>
</evidence>
<organism evidence="6 7">
    <name type="scientific">Maridesulfovibrio ferrireducens</name>
    <dbReference type="NCBI Taxonomy" id="246191"/>
    <lineage>
        <taxon>Bacteria</taxon>
        <taxon>Pseudomonadati</taxon>
        <taxon>Thermodesulfobacteriota</taxon>
        <taxon>Desulfovibrionia</taxon>
        <taxon>Desulfovibrionales</taxon>
        <taxon>Desulfovibrionaceae</taxon>
        <taxon>Maridesulfovibrio</taxon>
    </lineage>
</organism>
<feature type="region of interest" description="Disordered" evidence="3">
    <location>
        <begin position="733"/>
        <end position="771"/>
    </location>
</feature>
<feature type="transmembrane region" description="Helical" evidence="4">
    <location>
        <begin position="375"/>
        <end position="399"/>
    </location>
</feature>
<dbReference type="SUPFAM" id="SSF52540">
    <property type="entry name" value="P-loop containing nucleoside triphosphate hydrolases"/>
    <property type="match status" value="1"/>
</dbReference>
<dbReference type="InterPro" id="IPR025943">
    <property type="entry name" value="Sigma_54_int_dom_ATP-bd_2"/>
</dbReference>